<dbReference type="InterPro" id="IPR036814">
    <property type="entry name" value="YqcC-like_sf"/>
</dbReference>
<reference evidence="2 3" key="1">
    <citation type="submission" date="2020-07" db="EMBL/GenBank/DDBJ databases">
        <title>Vibrio marinisediminis sp. nov., isolated from marine sediment.</title>
        <authorList>
            <person name="Ji X."/>
        </authorList>
    </citation>
    <scope>NUCLEOTIDE SEQUENCE [LARGE SCALE GENOMIC DNA]</scope>
    <source>
        <strain evidence="2 3">404</strain>
    </source>
</reference>
<dbReference type="GO" id="GO:0044010">
    <property type="term" value="P:single-species biofilm formation"/>
    <property type="evidence" value="ECO:0007669"/>
    <property type="project" value="TreeGrafter"/>
</dbReference>
<sequence length="104" mass="12107">MKQDMPLKVLLDELEQQLHEAQLWQETSPSPQLLASEQPFAIDTLEPQLWLQWIFLPRMRALIKAEQPLPKGFAITPYFEECWRQNSEYATLLVVIGQIDQEGA</sequence>
<dbReference type="PANTHER" id="PTHR39586:SF1">
    <property type="entry name" value="CYTOPLASMIC PROTEIN"/>
    <property type="match status" value="1"/>
</dbReference>
<dbReference type="Proteomes" id="UP000571701">
    <property type="component" value="Unassembled WGS sequence"/>
</dbReference>
<comment type="caution">
    <text evidence="2">The sequence shown here is derived from an EMBL/GenBank/DDBJ whole genome shotgun (WGS) entry which is preliminary data.</text>
</comment>
<organism evidence="2 3">
    <name type="scientific">Vibrio marinisediminis</name>
    <dbReference type="NCBI Taxonomy" id="2758441"/>
    <lineage>
        <taxon>Bacteria</taxon>
        <taxon>Pseudomonadati</taxon>
        <taxon>Pseudomonadota</taxon>
        <taxon>Gammaproteobacteria</taxon>
        <taxon>Vibrionales</taxon>
        <taxon>Vibrionaceae</taxon>
        <taxon>Vibrio</taxon>
    </lineage>
</organism>
<feature type="domain" description="YqcC-like" evidence="1">
    <location>
        <begin position="9"/>
        <end position="101"/>
    </location>
</feature>
<dbReference type="Pfam" id="PF04287">
    <property type="entry name" value="DUF446"/>
    <property type="match status" value="1"/>
</dbReference>
<dbReference type="SUPFAM" id="SSF158452">
    <property type="entry name" value="YqcC-like"/>
    <property type="match status" value="1"/>
</dbReference>
<protein>
    <submittedName>
        <fullName evidence="2">YqcC family protein</fullName>
    </submittedName>
</protein>
<dbReference type="AlphaFoldDB" id="A0A7W2IUK1"/>
<dbReference type="Gene3D" id="1.20.1440.40">
    <property type="entry name" value="YqcC-like"/>
    <property type="match status" value="1"/>
</dbReference>
<evidence type="ECO:0000259" key="1">
    <source>
        <dbReference type="Pfam" id="PF04287"/>
    </source>
</evidence>
<evidence type="ECO:0000313" key="2">
    <source>
        <dbReference type="EMBL" id="MBA5763660.1"/>
    </source>
</evidence>
<dbReference type="PIRSF" id="PIRSF006257">
    <property type="entry name" value="UCP006257"/>
    <property type="match status" value="1"/>
</dbReference>
<dbReference type="PANTHER" id="PTHR39586">
    <property type="entry name" value="CYTOPLASMIC PROTEIN-RELATED"/>
    <property type="match status" value="1"/>
</dbReference>
<keyword evidence="3" id="KW-1185">Reference proteome</keyword>
<gene>
    <name evidence="2" type="ORF">H2O73_14955</name>
</gene>
<dbReference type="EMBL" id="JACFYF010000010">
    <property type="protein sequence ID" value="MBA5763660.1"/>
    <property type="molecule type" value="Genomic_DNA"/>
</dbReference>
<dbReference type="InterPro" id="IPR007384">
    <property type="entry name" value="UCP006257"/>
</dbReference>
<evidence type="ECO:0000313" key="3">
    <source>
        <dbReference type="Proteomes" id="UP000571701"/>
    </source>
</evidence>
<name>A0A7W2IUK1_9VIBR</name>
<proteinExistence type="predicted"/>
<accession>A0A7W2IUK1</accession>
<dbReference type="InterPro" id="IPR023376">
    <property type="entry name" value="YqcC-like_dom"/>
</dbReference>